<dbReference type="EMBL" id="JTCM02000006">
    <property type="protein sequence ID" value="NEU71912.1"/>
    <property type="molecule type" value="Genomic_DNA"/>
</dbReference>
<dbReference type="Proteomes" id="UP000031549">
    <property type="component" value="Unassembled WGS sequence"/>
</dbReference>
<reference evidence="1 2" key="1">
    <citation type="journal article" date="2015" name="Genome Announc.">
        <title>Draft Genome Sequence of Cyanobacterium Hassallia byssoidea Strain VB512170, Isolated from Monuments in India.</title>
        <authorList>
            <person name="Singh D."/>
            <person name="Chandrababunaidu M.M."/>
            <person name="Panda A."/>
            <person name="Sen D."/>
            <person name="Bhattacharyya S."/>
            <person name="Adhikary S.P."/>
            <person name="Tripathy S."/>
        </authorList>
    </citation>
    <scope>NUCLEOTIDE SEQUENCE [LARGE SCALE GENOMIC DNA]</scope>
    <source>
        <strain evidence="1 2">VB512170</strain>
    </source>
</reference>
<gene>
    <name evidence="1" type="ORF">PI95_004810</name>
</gene>
<protein>
    <submittedName>
        <fullName evidence="1">Uncharacterized protein</fullName>
    </submittedName>
</protein>
<dbReference type="AlphaFoldDB" id="A0A846H3E3"/>
<keyword evidence="2" id="KW-1185">Reference proteome</keyword>
<sequence length="52" mass="6079">MSLTNQNNNAARYRRQRIPLQQIMGSSLYLHGKGWERKSSGKLQLKAKIFFL</sequence>
<organism evidence="1 2">
    <name type="scientific">Hassallia byssoidea VB512170</name>
    <dbReference type="NCBI Taxonomy" id="1304833"/>
    <lineage>
        <taxon>Bacteria</taxon>
        <taxon>Bacillati</taxon>
        <taxon>Cyanobacteriota</taxon>
        <taxon>Cyanophyceae</taxon>
        <taxon>Nostocales</taxon>
        <taxon>Tolypothrichaceae</taxon>
        <taxon>Hassallia</taxon>
    </lineage>
</organism>
<accession>A0A846H3E3</accession>
<evidence type="ECO:0000313" key="1">
    <source>
        <dbReference type="EMBL" id="NEU71912.1"/>
    </source>
</evidence>
<name>A0A846H3E3_9CYAN</name>
<proteinExistence type="predicted"/>
<evidence type="ECO:0000313" key="2">
    <source>
        <dbReference type="Proteomes" id="UP000031549"/>
    </source>
</evidence>
<comment type="caution">
    <text evidence="1">The sequence shown here is derived from an EMBL/GenBank/DDBJ whole genome shotgun (WGS) entry which is preliminary data.</text>
</comment>